<dbReference type="AlphaFoldDB" id="A0A6H5G5S8"/>
<name>A0A6H5G5S8_9HEMI</name>
<evidence type="ECO:0000313" key="2">
    <source>
        <dbReference type="Proteomes" id="UP000479000"/>
    </source>
</evidence>
<accession>A0A6H5G5S8</accession>
<reference evidence="1 2" key="1">
    <citation type="submission" date="2020-02" db="EMBL/GenBank/DDBJ databases">
        <authorList>
            <person name="Ferguson B K."/>
        </authorList>
    </citation>
    <scope>NUCLEOTIDE SEQUENCE [LARGE SCALE GENOMIC DNA]</scope>
</reference>
<dbReference type="Proteomes" id="UP000479000">
    <property type="component" value="Unassembled WGS sequence"/>
</dbReference>
<sequence length="131" mass="13939">MAMEYFLKVVLLKDIQELQSLIGDIPLPSDYSGTGISQKENSAVLRKKVCGGGGGGGAQLIPTNSTINSNRSPVGALVQHVSPNGTHRRRAAPYSRGSPLSLKTVKWPYSLEPALCREYQGGRAGESARAT</sequence>
<proteinExistence type="predicted"/>
<dbReference type="EMBL" id="CADCXU010005695">
    <property type="protein sequence ID" value="CAA9997316.1"/>
    <property type="molecule type" value="Genomic_DNA"/>
</dbReference>
<gene>
    <name evidence="1" type="ORF">NTEN_LOCUS3626</name>
</gene>
<keyword evidence="2" id="KW-1185">Reference proteome</keyword>
<dbReference type="OrthoDB" id="6575879at2759"/>
<protein>
    <submittedName>
        <fullName evidence="1">Uncharacterized protein</fullName>
    </submittedName>
</protein>
<feature type="non-terminal residue" evidence="1">
    <location>
        <position position="131"/>
    </location>
</feature>
<evidence type="ECO:0000313" key="1">
    <source>
        <dbReference type="EMBL" id="CAA9997316.1"/>
    </source>
</evidence>
<organism evidence="1 2">
    <name type="scientific">Nesidiocoris tenuis</name>
    <dbReference type="NCBI Taxonomy" id="355587"/>
    <lineage>
        <taxon>Eukaryota</taxon>
        <taxon>Metazoa</taxon>
        <taxon>Ecdysozoa</taxon>
        <taxon>Arthropoda</taxon>
        <taxon>Hexapoda</taxon>
        <taxon>Insecta</taxon>
        <taxon>Pterygota</taxon>
        <taxon>Neoptera</taxon>
        <taxon>Paraneoptera</taxon>
        <taxon>Hemiptera</taxon>
        <taxon>Heteroptera</taxon>
        <taxon>Panheteroptera</taxon>
        <taxon>Cimicomorpha</taxon>
        <taxon>Miridae</taxon>
        <taxon>Dicyphina</taxon>
        <taxon>Nesidiocoris</taxon>
    </lineage>
</organism>